<evidence type="ECO:0000256" key="3">
    <source>
        <dbReference type="ARBA" id="ARBA00022448"/>
    </source>
</evidence>
<accession>A0A7X0VYF3</accession>
<evidence type="ECO:0000256" key="6">
    <source>
        <dbReference type="ARBA" id="ARBA00022989"/>
    </source>
</evidence>
<protein>
    <submittedName>
        <fullName evidence="9">Endospore germination permease</fullName>
    </submittedName>
</protein>
<dbReference type="Proteomes" id="UP000564644">
    <property type="component" value="Unassembled WGS sequence"/>
</dbReference>
<evidence type="ECO:0000256" key="4">
    <source>
        <dbReference type="ARBA" id="ARBA00022544"/>
    </source>
</evidence>
<comment type="similarity">
    <text evidence="2">Belongs to the amino acid-polyamine-organocation (APC) superfamily. Spore germination protein (SGP) (TC 2.A.3.9) family.</text>
</comment>
<evidence type="ECO:0000313" key="10">
    <source>
        <dbReference type="Proteomes" id="UP000564644"/>
    </source>
</evidence>
<comment type="subcellular location">
    <subcellularLocation>
        <location evidence="1">Membrane</location>
        <topology evidence="1">Multi-pass membrane protein</topology>
    </subcellularLocation>
</comment>
<dbReference type="Gene3D" id="1.20.1740.10">
    <property type="entry name" value="Amino acid/polyamine transporter I"/>
    <property type="match status" value="1"/>
</dbReference>
<evidence type="ECO:0000256" key="2">
    <source>
        <dbReference type="ARBA" id="ARBA00007998"/>
    </source>
</evidence>
<keyword evidence="7 8" id="KW-0472">Membrane</keyword>
<dbReference type="GO" id="GO:0009847">
    <property type="term" value="P:spore germination"/>
    <property type="evidence" value="ECO:0007669"/>
    <property type="project" value="InterPro"/>
</dbReference>
<feature type="transmembrane region" description="Helical" evidence="8">
    <location>
        <begin position="336"/>
        <end position="355"/>
    </location>
</feature>
<evidence type="ECO:0000256" key="7">
    <source>
        <dbReference type="ARBA" id="ARBA00023136"/>
    </source>
</evidence>
<keyword evidence="5 8" id="KW-0812">Transmembrane</keyword>
<comment type="caution">
    <text evidence="9">The sequence shown here is derived from an EMBL/GenBank/DDBJ whole genome shotgun (WGS) entry which is preliminary data.</text>
</comment>
<sequence>MNDNGKIHSRQLMVLAFLYTVGTTVLIIPAGLAAIANQDAWIGAIAGVAIGVIVVGLYALLWRLFPDKTFVGICKAVFGKWFGTLLAVIHMFGAFIGTATVLFYVGDFFQLHFLPRTPFAITCSLFALVVVMGVRMGLETIARASELMLPWFVILFGVLVLTLAPEIHVDRMLPVFESGWKPVVWAGISFAGTAYMPIVFLFSVFPRVKSPDKAWPGMIAAALIGGMCVVLITLLCVLVLGPNITSRSMFPSYALVKKINIGNFVQRIEAIMAGLWFVTTYIKTTFYYYSWVTSLSEILRLKNYRTITLPCGMIMVVFSLVVYPDVVYWQRWDSTVFPPYILTLGFLFPLLLWIVGRWKKDRSYETGRKT</sequence>
<name>A0A7X0VYF3_9BACL</name>
<evidence type="ECO:0000256" key="1">
    <source>
        <dbReference type="ARBA" id="ARBA00004141"/>
    </source>
</evidence>
<organism evidence="9 10">
    <name type="scientific">Cohnella zeiphila</name>
    <dbReference type="NCBI Taxonomy" id="2761120"/>
    <lineage>
        <taxon>Bacteria</taxon>
        <taxon>Bacillati</taxon>
        <taxon>Bacillota</taxon>
        <taxon>Bacilli</taxon>
        <taxon>Bacillales</taxon>
        <taxon>Paenibacillaceae</taxon>
        <taxon>Cohnella</taxon>
    </lineage>
</organism>
<feature type="transmembrane region" description="Helical" evidence="8">
    <location>
        <begin position="117"/>
        <end position="135"/>
    </location>
</feature>
<evidence type="ECO:0000313" key="9">
    <source>
        <dbReference type="EMBL" id="MBB6735309.1"/>
    </source>
</evidence>
<dbReference type="RefSeq" id="WP_185132962.1">
    <property type="nucleotide sequence ID" value="NZ_JACJVO010000046.1"/>
</dbReference>
<dbReference type="PANTHER" id="PTHR34975">
    <property type="entry name" value="SPORE GERMINATION PROTEIN A2"/>
    <property type="match status" value="1"/>
</dbReference>
<gene>
    <name evidence="9" type="ORF">H7C18_30785</name>
</gene>
<evidence type="ECO:0000256" key="8">
    <source>
        <dbReference type="SAM" id="Phobius"/>
    </source>
</evidence>
<dbReference type="NCBIfam" id="TIGR00912">
    <property type="entry name" value="2A0309"/>
    <property type="match status" value="1"/>
</dbReference>
<keyword evidence="3" id="KW-0813">Transport</keyword>
<feature type="transmembrane region" description="Helical" evidence="8">
    <location>
        <begin position="303"/>
        <end position="324"/>
    </location>
</feature>
<dbReference type="PANTHER" id="PTHR34975:SF2">
    <property type="entry name" value="SPORE GERMINATION PROTEIN A2"/>
    <property type="match status" value="1"/>
</dbReference>
<reference evidence="9 10" key="1">
    <citation type="submission" date="2020-08" db="EMBL/GenBank/DDBJ databases">
        <title>Cohnella phylogeny.</title>
        <authorList>
            <person name="Dunlap C."/>
        </authorList>
    </citation>
    <scope>NUCLEOTIDE SEQUENCE [LARGE SCALE GENOMIC DNA]</scope>
    <source>
        <strain evidence="9 10">CBP 2801</strain>
    </source>
</reference>
<dbReference type="GO" id="GO:0016020">
    <property type="term" value="C:membrane"/>
    <property type="evidence" value="ECO:0007669"/>
    <property type="project" value="UniProtKB-SubCell"/>
</dbReference>
<keyword evidence="4" id="KW-0309">Germination</keyword>
<evidence type="ECO:0000256" key="5">
    <source>
        <dbReference type="ARBA" id="ARBA00022692"/>
    </source>
</evidence>
<feature type="transmembrane region" description="Helical" evidence="8">
    <location>
        <begin position="264"/>
        <end position="282"/>
    </location>
</feature>
<dbReference type="Pfam" id="PF03845">
    <property type="entry name" value="Spore_permease"/>
    <property type="match status" value="1"/>
</dbReference>
<feature type="transmembrane region" description="Helical" evidence="8">
    <location>
        <begin position="41"/>
        <end position="61"/>
    </location>
</feature>
<keyword evidence="10" id="KW-1185">Reference proteome</keyword>
<feature type="transmembrane region" description="Helical" evidence="8">
    <location>
        <begin position="184"/>
        <end position="205"/>
    </location>
</feature>
<proteinExistence type="inferred from homology"/>
<feature type="transmembrane region" description="Helical" evidence="8">
    <location>
        <begin position="12"/>
        <end position="35"/>
    </location>
</feature>
<dbReference type="AlphaFoldDB" id="A0A7X0VYF3"/>
<keyword evidence="6 8" id="KW-1133">Transmembrane helix</keyword>
<feature type="transmembrane region" description="Helical" evidence="8">
    <location>
        <begin position="217"/>
        <end position="244"/>
    </location>
</feature>
<dbReference type="InterPro" id="IPR004761">
    <property type="entry name" value="Spore_GerAB"/>
</dbReference>
<feature type="transmembrane region" description="Helical" evidence="8">
    <location>
        <begin position="81"/>
        <end position="105"/>
    </location>
</feature>
<dbReference type="EMBL" id="JACJVO010000046">
    <property type="protein sequence ID" value="MBB6735309.1"/>
    <property type="molecule type" value="Genomic_DNA"/>
</dbReference>
<feature type="transmembrane region" description="Helical" evidence="8">
    <location>
        <begin position="147"/>
        <end position="164"/>
    </location>
</feature>